<dbReference type="EMBL" id="OOIL02001294">
    <property type="protein sequence ID" value="VFQ74020.1"/>
    <property type="molecule type" value="Genomic_DNA"/>
</dbReference>
<keyword evidence="2" id="KW-1185">Reference proteome</keyword>
<organism evidence="1 2">
    <name type="scientific">Cuscuta campestris</name>
    <dbReference type="NCBI Taxonomy" id="132261"/>
    <lineage>
        <taxon>Eukaryota</taxon>
        <taxon>Viridiplantae</taxon>
        <taxon>Streptophyta</taxon>
        <taxon>Embryophyta</taxon>
        <taxon>Tracheophyta</taxon>
        <taxon>Spermatophyta</taxon>
        <taxon>Magnoliopsida</taxon>
        <taxon>eudicotyledons</taxon>
        <taxon>Gunneridae</taxon>
        <taxon>Pentapetalae</taxon>
        <taxon>asterids</taxon>
        <taxon>lamiids</taxon>
        <taxon>Solanales</taxon>
        <taxon>Convolvulaceae</taxon>
        <taxon>Cuscuteae</taxon>
        <taxon>Cuscuta</taxon>
        <taxon>Cuscuta subgen. Grammica</taxon>
        <taxon>Cuscuta sect. Cleistogrammica</taxon>
    </lineage>
</organism>
<reference evidence="1 2" key="1">
    <citation type="submission" date="2018-04" db="EMBL/GenBank/DDBJ databases">
        <authorList>
            <person name="Vogel A."/>
        </authorList>
    </citation>
    <scope>NUCLEOTIDE SEQUENCE [LARGE SCALE GENOMIC DNA]</scope>
</reference>
<sequence>MKKLPLATIWQQRAIEKKPKPEASNGFFEVSCCLRTETKRFNNDLIVSKTRKKALNVVYRWKCRSNRIISAKLFSK</sequence>
<name>A0A484LCB9_9ASTE</name>
<evidence type="ECO:0000313" key="2">
    <source>
        <dbReference type="Proteomes" id="UP000595140"/>
    </source>
</evidence>
<proteinExistence type="predicted"/>
<evidence type="ECO:0000313" key="1">
    <source>
        <dbReference type="EMBL" id="VFQ74020.1"/>
    </source>
</evidence>
<dbReference type="AlphaFoldDB" id="A0A484LCB9"/>
<gene>
    <name evidence="1" type="ORF">CCAM_LOCUS15796</name>
</gene>
<dbReference type="Proteomes" id="UP000595140">
    <property type="component" value="Unassembled WGS sequence"/>
</dbReference>
<accession>A0A484LCB9</accession>
<protein>
    <submittedName>
        <fullName evidence="1">Uncharacterized protein</fullName>
    </submittedName>
</protein>